<name>A0A8S5NSL9_9CAUD</name>
<sequence length="36" mass="3950">MTIAVLIFVSFVALVFFGIIIGKSIDEGEDKYIGKD</sequence>
<keyword evidence="1" id="KW-0812">Transmembrane</keyword>
<organism evidence="2">
    <name type="scientific">Siphoviridae sp. ctWsj12</name>
    <dbReference type="NCBI Taxonomy" id="2826363"/>
    <lineage>
        <taxon>Viruses</taxon>
        <taxon>Duplodnaviria</taxon>
        <taxon>Heunggongvirae</taxon>
        <taxon>Uroviricota</taxon>
        <taxon>Caudoviricetes</taxon>
    </lineage>
</organism>
<evidence type="ECO:0000256" key="1">
    <source>
        <dbReference type="SAM" id="Phobius"/>
    </source>
</evidence>
<keyword evidence="1" id="KW-0472">Membrane</keyword>
<proteinExistence type="predicted"/>
<evidence type="ECO:0000313" key="2">
    <source>
        <dbReference type="EMBL" id="DAD97224.1"/>
    </source>
</evidence>
<feature type="transmembrane region" description="Helical" evidence="1">
    <location>
        <begin position="6"/>
        <end position="25"/>
    </location>
</feature>
<dbReference type="EMBL" id="BK015233">
    <property type="protein sequence ID" value="DAD97224.1"/>
    <property type="molecule type" value="Genomic_DNA"/>
</dbReference>
<reference evidence="2" key="1">
    <citation type="journal article" date="2021" name="Proc. Natl. Acad. Sci. U.S.A.">
        <title>A Catalog of Tens of Thousands of Viruses from Human Metagenomes Reveals Hidden Associations with Chronic Diseases.</title>
        <authorList>
            <person name="Tisza M.J."/>
            <person name="Buck C.B."/>
        </authorList>
    </citation>
    <scope>NUCLEOTIDE SEQUENCE</scope>
    <source>
        <strain evidence="2">CtWsj12</strain>
    </source>
</reference>
<accession>A0A8S5NSL9</accession>
<keyword evidence="1" id="KW-1133">Transmembrane helix</keyword>
<protein>
    <submittedName>
        <fullName evidence="2">Uncharacterized protein</fullName>
    </submittedName>
</protein>